<reference evidence="1 2" key="1">
    <citation type="submission" date="2022-01" db="EMBL/GenBank/DDBJ databases">
        <authorList>
            <person name="Xiong W."/>
            <person name="Schranz E."/>
        </authorList>
    </citation>
    <scope>NUCLEOTIDE SEQUENCE [LARGE SCALE GENOMIC DNA]</scope>
</reference>
<comment type="caution">
    <text evidence="1">The sequence shown here is derived from an EMBL/GenBank/DDBJ whole genome shotgun (WGS) entry which is preliminary data.</text>
</comment>
<accession>A0AAU9NYM8</accession>
<organism evidence="1 2">
    <name type="scientific">Lactuca virosa</name>
    <dbReference type="NCBI Taxonomy" id="75947"/>
    <lineage>
        <taxon>Eukaryota</taxon>
        <taxon>Viridiplantae</taxon>
        <taxon>Streptophyta</taxon>
        <taxon>Embryophyta</taxon>
        <taxon>Tracheophyta</taxon>
        <taxon>Spermatophyta</taxon>
        <taxon>Magnoliopsida</taxon>
        <taxon>eudicotyledons</taxon>
        <taxon>Gunneridae</taxon>
        <taxon>Pentapetalae</taxon>
        <taxon>asterids</taxon>
        <taxon>campanulids</taxon>
        <taxon>Asterales</taxon>
        <taxon>Asteraceae</taxon>
        <taxon>Cichorioideae</taxon>
        <taxon>Cichorieae</taxon>
        <taxon>Lactucinae</taxon>
        <taxon>Lactuca</taxon>
    </lineage>
</organism>
<keyword evidence="2" id="KW-1185">Reference proteome</keyword>
<dbReference type="AlphaFoldDB" id="A0AAU9NYM8"/>
<proteinExistence type="predicted"/>
<dbReference type="EMBL" id="CAKMRJ010005412">
    <property type="protein sequence ID" value="CAH1442907.1"/>
    <property type="molecule type" value="Genomic_DNA"/>
</dbReference>
<name>A0AAU9NYM8_9ASTR</name>
<dbReference type="Proteomes" id="UP001157418">
    <property type="component" value="Unassembled WGS sequence"/>
</dbReference>
<evidence type="ECO:0000313" key="2">
    <source>
        <dbReference type="Proteomes" id="UP001157418"/>
    </source>
</evidence>
<sequence length="259" mass="28478">MDSAINPTGQDTSVPIVPSISKNIVKAKHDIRKPPCSSTRYALRVQSSERKSGTEKIISLEREPSAVTILHEYPIITDPKLKHVEDNLPSSDVEAPGSDAPLHFTLEILVVPESVDPLLKYQTPFTLFVVVATFQQNLFGVDFELFQASNVQSTTITVDPLPTSLGVRGSSNLTSVEIFDYTPLFGDDTHLQLTADVYQMLPSSEKDALMPTLVTFTTSLPQFQRTISRTPIPKGPKLASVSNEESLDRAHSCLMEGMH</sequence>
<evidence type="ECO:0000313" key="1">
    <source>
        <dbReference type="EMBL" id="CAH1442907.1"/>
    </source>
</evidence>
<gene>
    <name evidence="1" type="ORF">LVIROSA_LOCUS28867</name>
</gene>
<protein>
    <submittedName>
        <fullName evidence="1">Uncharacterized protein</fullName>
    </submittedName>
</protein>